<evidence type="ECO:0000256" key="7">
    <source>
        <dbReference type="ARBA" id="ARBA00023160"/>
    </source>
</evidence>
<keyword evidence="4 15" id="KW-0808">Transferase</keyword>
<dbReference type="InterPro" id="IPR013747">
    <property type="entry name" value="ACP_syn_III_C"/>
</dbReference>
<evidence type="ECO:0000256" key="8">
    <source>
        <dbReference type="ARBA" id="ARBA00023268"/>
    </source>
</evidence>
<dbReference type="EMBL" id="CP136964">
    <property type="protein sequence ID" value="WOS96103.1"/>
    <property type="molecule type" value="Genomic_DNA"/>
</dbReference>
<evidence type="ECO:0000259" key="17">
    <source>
        <dbReference type="Pfam" id="PF08545"/>
    </source>
</evidence>
<evidence type="ECO:0000256" key="10">
    <source>
        <dbReference type="ARBA" id="ARBA00051096"/>
    </source>
</evidence>
<feature type="region of interest" description="ACP-binding" evidence="15">
    <location>
        <begin position="240"/>
        <end position="244"/>
    </location>
</feature>
<evidence type="ECO:0000256" key="5">
    <source>
        <dbReference type="ARBA" id="ARBA00022832"/>
    </source>
</evidence>
<dbReference type="GO" id="GO:0033818">
    <property type="term" value="F:beta-ketoacyl-acyl-carrier-protein synthase III activity"/>
    <property type="evidence" value="ECO:0007669"/>
    <property type="project" value="UniProtKB-UniRule"/>
</dbReference>
<feature type="active site" evidence="15">
    <location>
        <position position="239"/>
    </location>
</feature>
<dbReference type="PANTHER" id="PTHR43091:SF1">
    <property type="entry name" value="BETA-KETOACYL-[ACYL-CARRIER-PROTEIN] SYNTHASE III, CHLOROPLASTIC"/>
    <property type="match status" value="1"/>
</dbReference>
<feature type="active site" evidence="15">
    <location>
        <position position="269"/>
    </location>
</feature>
<comment type="catalytic activity">
    <reaction evidence="10">
        <text>malonyl-[ACP] + acetyl-CoA + H(+) = 3-oxobutanoyl-[ACP] + CO2 + CoA</text>
        <dbReference type="Rhea" id="RHEA:12080"/>
        <dbReference type="Rhea" id="RHEA-COMP:9623"/>
        <dbReference type="Rhea" id="RHEA-COMP:9625"/>
        <dbReference type="ChEBI" id="CHEBI:15378"/>
        <dbReference type="ChEBI" id="CHEBI:16526"/>
        <dbReference type="ChEBI" id="CHEBI:57287"/>
        <dbReference type="ChEBI" id="CHEBI:57288"/>
        <dbReference type="ChEBI" id="CHEBI:78449"/>
        <dbReference type="ChEBI" id="CHEBI:78450"/>
        <dbReference type="EC" id="2.3.1.180"/>
    </reaction>
    <physiologicalReaction direction="left-to-right" evidence="10">
        <dbReference type="Rhea" id="RHEA:12081"/>
    </physiologicalReaction>
</comment>
<evidence type="ECO:0000259" key="16">
    <source>
        <dbReference type="Pfam" id="PF08541"/>
    </source>
</evidence>
<dbReference type="GO" id="GO:0006633">
    <property type="term" value="P:fatty acid biosynthetic process"/>
    <property type="evidence" value="ECO:0007669"/>
    <property type="project" value="UniProtKB-UniRule"/>
</dbReference>
<evidence type="ECO:0000256" key="9">
    <source>
        <dbReference type="ARBA" id="ARBA00023315"/>
    </source>
</evidence>
<evidence type="ECO:0000256" key="4">
    <source>
        <dbReference type="ARBA" id="ARBA00022679"/>
    </source>
</evidence>
<keyword evidence="9 15" id="KW-0012">Acyltransferase</keyword>
<keyword evidence="15" id="KW-0963">Cytoplasm</keyword>
<comment type="domain">
    <text evidence="15">The last Arg residue of the ACP-binding site is essential for the weak association between ACP/AcpP and FabH.</text>
</comment>
<evidence type="ECO:0000313" key="19">
    <source>
        <dbReference type="Proteomes" id="UP000243626"/>
    </source>
</evidence>
<evidence type="ECO:0000256" key="15">
    <source>
        <dbReference type="HAMAP-Rule" id="MF_01815"/>
    </source>
</evidence>
<dbReference type="Proteomes" id="UP000243626">
    <property type="component" value="Chromosome"/>
</dbReference>
<dbReference type="InterPro" id="IPR013751">
    <property type="entry name" value="ACP_syn_III_N"/>
</dbReference>
<dbReference type="KEGG" id="nmy:CJ229_008460"/>
<comment type="subcellular location">
    <subcellularLocation>
        <location evidence="15">Cytoplasm</location>
    </subcellularLocation>
</comment>
<name>A0AAF0YHP8_9STAP</name>
<dbReference type="HAMAP" id="MF_01815">
    <property type="entry name" value="FabH"/>
    <property type="match status" value="1"/>
</dbReference>
<comment type="catalytic activity">
    <reaction evidence="11">
        <text>(2S)-2-methylbutanoyl-CoA + malonyl-[ACP] + H(+) = (4S)-4-methyl-3-oxohexanoyl-[ACP] + CO2 + CoA</text>
        <dbReference type="Rhea" id="RHEA:42276"/>
        <dbReference type="Rhea" id="RHEA-COMP:9623"/>
        <dbReference type="Rhea" id="RHEA-COMP:17148"/>
        <dbReference type="ChEBI" id="CHEBI:15378"/>
        <dbReference type="ChEBI" id="CHEBI:16526"/>
        <dbReference type="ChEBI" id="CHEBI:57287"/>
        <dbReference type="ChEBI" id="CHEBI:78449"/>
        <dbReference type="ChEBI" id="CHEBI:88166"/>
        <dbReference type="ChEBI" id="CHEBI:167462"/>
        <dbReference type="EC" id="2.3.1.300"/>
    </reaction>
    <physiologicalReaction direction="left-to-right" evidence="11">
        <dbReference type="Rhea" id="RHEA:42277"/>
    </physiologicalReaction>
</comment>
<comment type="catalytic activity">
    <reaction evidence="12">
        <text>2-methylpropanoyl-CoA + malonyl-[ACP] + H(+) = 4-methyl-3-oxopentanoyl-[ACP] + CO2 + CoA</text>
        <dbReference type="Rhea" id="RHEA:42268"/>
        <dbReference type="Rhea" id="RHEA-COMP:9623"/>
        <dbReference type="Rhea" id="RHEA-COMP:9940"/>
        <dbReference type="ChEBI" id="CHEBI:15378"/>
        <dbReference type="ChEBI" id="CHEBI:16526"/>
        <dbReference type="ChEBI" id="CHEBI:57287"/>
        <dbReference type="ChEBI" id="CHEBI:57338"/>
        <dbReference type="ChEBI" id="CHEBI:78449"/>
        <dbReference type="ChEBI" id="CHEBI:78820"/>
        <dbReference type="EC" id="2.3.1.300"/>
    </reaction>
    <physiologicalReaction direction="left-to-right" evidence="12">
        <dbReference type="Rhea" id="RHEA:42269"/>
    </physiologicalReaction>
</comment>
<keyword evidence="6 15" id="KW-0443">Lipid metabolism</keyword>
<gene>
    <name evidence="15" type="primary">fabH</name>
    <name evidence="18" type="ORF">CJ229_008460</name>
</gene>
<dbReference type="Pfam" id="PF08545">
    <property type="entry name" value="ACP_syn_III"/>
    <property type="match status" value="1"/>
</dbReference>
<protein>
    <recommendedName>
        <fullName evidence="15">Beta-ketoacyl-[acyl-carrier-protein] synthase III</fullName>
        <shortName evidence="15">Beta-ketoacyl-ACP synthase III</shortName>
        <shortName evidence="15">KAS III</shortName>
        <ecNumber evidence="15">2.3.1.180</ecNumber>
    </recommendedName>
    <alternativeName>
        <fullName evidence="15">3-oxoacyl-[acyl-carrier-protein] synthase 3</fullName>
    </alternativeName>
    <alternativeName>
        <fullName evidence="15">3-oxoacyl-[acyl-carrier-protein] synthase III</fullName>
    </alternativeName>
</protein>
<keyword evidence="3 15" id="KW-0444">Lipid biosynthesis</keyword>
<evidence type="ECO:0000256" key="13">
    <source>
        <dbReference type="ARBA" id="ARBA00052985"/>
    </source>
</evidence>
<dbReference type="NCBIfam" id="NF006829">
    <property type="entry name" value="PRK09352.1"/>
    <property type="match status" value="1"/>
</dbReference>
<evidence type="ECO:0000256" key="3">
    <source>
        <dbReference type="ARBA" id="ARBA00022516"/>
    </source>
</evidence>
<dbReference type="InterPro" id="IPR004655">
    <property type="entry name" value="FabH"/>
</dbReference>
<evidence type="ECO:0000256" key="11">
    <source>
        <dbReference type="ARBA" id="ARBA00052407"/>
    </source>
</evidence>
<reference evidence="18 19" key="2">
    <citation type="submission" date="2023-10" db="EMBL/GenBank/DDBJ databases">
        <authorList>
            <person name="Choi B."/>
        </authorList>
    </citation>
    <scope>NUCLEOTIDE SEQUENCE [LARGE SCALE GENOMIC DNA]</scope>
    <source>
        <strain evidence="18 19">UMB0959</strain>
    </source>
</reference>
<feature type="domain" description="Beta-ketoacyl-[acyl-carrier-protein] synthase III C-terminal" evidence="16">
    <location>
        <begin position="224"/>
        <end position="312"/>
    </location>
</feature>
<organism evidence="18 19">
    <name type="scientific">Nosocomiicoccus massiliensis</name>
    <dbReference type="NCBI Taxonomy" id="1232430"/>
    <lineage>
        <taxon>Bacteria</taxon>
        <taxon>Bacillati</taxon>
        <taxon>Bacillota</taxon>
        <taxon>Bacilli</taxon>
        <taxon>Bacillales</taxon>
        <taxon>Staphylococcaceae</taxon>
        <taxon>Nosocomiicoccus</taxon>
    </lineage>
</organism>
<feature type="active site" evidence="15">
    <location>
        <position position="113"/>
    </location>
</feature>
<dbReference type="EC" id="2.3.1.180" evidence="15"/>
<keyword evidence="7 15" id="KW-0275">Fatty acid biosynthesis</keyword>
<dbReference type="Pfam" id="PF08541">
    <property type="entry name" value="ACP_syn_III_C"/>
    <property type="match status" value="1"/>
</dbReference>
<keyword evidence="19" id="KW-1185">Reference proteome</keyword>
<dbReference type="InterPro" id="IPR016039">
    <property type="entry name" value="Thiolase-like"/>
</dbReference>
<dbReference type="SUPFAM" id="SSF53901">
    <property type="entry name" value="Thiolase-like"/>
    <property type="match status" value="1"/>
</dbReference>
<evidence type="ECO:0000256" key="2">
    <source>
        <dbReference type="ARBA" id="ARBA00008642"/>
    </source>
</evidence>
<keyword evidence="5 15" id="KW-0276">Fatty acid metabolism</keyword>
<comment type="function">
    <text evidence="15">Catalyzes the condensation reaction of fatty acid synthesis by the addition to an acyl acceptor of two carbons from malonyl-ACP. Catalyzes the first condensation reaction which initiates fatty acid synthesis and may therefore play a role in governing the total rate of fatty acid production. Possesses both acetoacetyl-ACP synthase and acetyl transacylase activities. Its substrate specificity determines the biosynthesis of branched-chain and/or straight-chain of fatty acids.</text>
</comment>
<comment type="pathway">
    <text evidence="1 15">Lipid metabolism; fatty acid biosynthesis.</text>
</comment>
<evidence type="ECO:0000256" key="14">
    <source>
        <dbReference type="ARBA" id="ARBA00055526"/>
    </source>
</evidence>
<dbReference type="FunFam" id="3.40.47.10:FF:000004">
    <property type="entry name" value="3-oxoacyl-[acyl-carrier-protein] synthase 3"/>
    <property type="match status" value="1"/>
</dbReference>
<comment type="catalytic activity">
    <reaction evidence="13">
        <text>3-methylbutanoyl-CoA + malonyl-[ACP] + H(+) = 5-methyl-3-oxohexanoyl-[ACP] + CO2 + CoA</text>
        <dbReference type="Rhea" id="RHEA:42272"/>
        <dbReference type="Rhea" id="RHEA-COMP:9623"/>
        <dbReference type="Rhea" id="RHEA-COMP:9941"/>
        <dbReference type="ChEBI" id="CHEBI:15378"/>
        <dbReference type="ChEBI" id="CHEBI:16526"/>
        <dbReference type="ChEBI" id="CHEBI:57287"/>
        <dbReference type="ChEBI" id="CHEBI:57345"/>
        <dbReference type="ChEBI" id="CHEBI:78449"/>
        <dbReference type="ChEBI" id="CHEBI:78822"/>
        <dbReference type="EC" id="2.3.1.300"/>
    </reaction>
    <physiologicalReaction direction="left-to-right" evidence="13">
        <dbReference type="Rhea" id="RHEA:42273"/>
    </physiologicalReaction>
</comment>
<dbReference type="NCBIfam" id="TIGR00747">
    <property type="entry name" value="fabH"/>
    <property type="match status" value="1"/>
</dbReference>
<feature type="domain" description="Beta-ketoacyl-[acyl-carrier-protein] synthase III N-terminal" evidence="17">
    <location>
        <begin position="107"/>
        <end position="185"/>
    </location>
</feature>
<proteinExistence type="inferred from homology"/>
<sequence length="314" mass="34486">MTNVGIIGMGSYLPEKVMTNHDFEKILDTSDEWITEMTGIKERRFAEDNIDTSDMAVIAAKRAMENSGVTKDDIDMIIVATSTPDHHFPTVANIVQSKLELNHVPSFDQAAACTGFIYGLATAYNYIKAGTYKKVLVIGADKLSKKIDFDDQSTAILFGDGASAAIVGEVSEGYGIKSFELGSNGDGGKWLYDDKDTKYIKMNGREVFKFAVRIMGELSVSVTEKADMTSEDIDMLIPHQANIRIMESARKRMNLPREKMSETIQLYGNTSAASIPISIEHEVKHNKIKDGDNIVLVGFGGGLTWGAVCMTWGK</sequence>
<dbReference type="AlphaFoldDB" id="A0AAF0YHP8"/>
<dbReference type="RefSeq" id="WP_317846572.1">
    <property type="nucleotide sequence ID" value="NZ_CP136964.1"/>
</dbReference>
<evidence type="ECO:0000256" key="12">
    <source>
        <dbReference type="ARBA" id="ARBA00052467"/>
    </source>
</evidence>
<dbReference type="GO" id="GO:0005737">
    <property type="term" value="C:cytoplasm"/>
    <property type="evidence" value="ECO:0007669"/>
    <property type="project" value="UniProtKB-SubCell"/>
</dbReference>
<evidence type="ECO:0000256" key="1">
    <source>
        <dbReference type="ARBA" id="ARBA00005194"/>
    </source>
</evidence>
<accession>A0AAF0YHP8</accession>
<dbReference type="GO" id="GO:0004315">
    <property type="term" value="F:3-oxoacyl-[acyl-carrier-protein] synthase activity"/>
    <property type="evidence" value="ECO:0007669"/>
    <property type="project" value="InterPro"/>
</dbReference>
<evidence type="ECO:0000256" key="6">
    <source>
        <dbReference type="ARBA" id="ARBA00023098"/>
    </source>
</evidence>
<evidence type="ECO:0000313" key="18">
    <source>
        <dbReference type="EMBL" id="WOS96103.1"/>
    </source>
</evidence>
<comment type="subunit">
    <text evidence="15">Homodimer.</text>
</comment>
<comment type="function">
    <text evidence="14">Catalyzes the condensation reaction of fatty acid synthesis by the addition to an acyl acceptor of two carbons from malonyl-ACP. Catalyzes the first condensation reaction which initiates fatty acid synthesis and may therefore play a role in governing the total rate of fatty acid production. Possesses both acetoacetyl-ACP synthase and acetyl transacylase activities. Has some substrate preference for butyryl- and isobutyryl-CoA. Its substrate specificity determines the biosynthesis of branched-chain of fatty acids.</text>
</comment>
<reference evidence="19" key="1">
    <citation type="submission" date="2017-09" db="EMBL/GenBank/DDBJ databases">
        <title>Bacterial strain isolated from the female urinary microbiota.</title>
        <authorList>
            <person name="Thomas-White K."/>
            <person name="Kumar N."/>
            <person name="Forster S."/>
            <person name="Putonti C."/>
            <person name="Lawley T."/>
            <person name="Wolfe A.J."/>
        </authorList>
    </citation>
    <scope>NUCLEOTIDE SEQUENCE [LARGE SCALE GENOMIC DNA]</scope>
    <source>
        <strain evidence="19">UMB0959</strain>
    </source>
</reference>
<dbReference type="PANTHER" id="PTHR43091">
    <property type="entry name" value="3-OXOACYL-[ACYL-CARRIER-PROTEIN] SYNTHASE"/>
    <property type="match status" value="1"/>
</dbReference>
<dbReference type="Gene3D" id="3.40.47.10">
    <property type="match status" value="1"/>
</dbReference>
<dbReference type="CDD" id="cd00830">
    <property type="entry name" value="KAS_III"/>
    <property type="match status" value="1"/>
</dbReference>
<comment type="similarity">
    <text evidence="2 15">Belongs to the thiolase-like superfamily. FabH family.</text>
</comment>
<keyword evidence="8 15" id="KW-0511">Multifunctional enzyme</keyword>